<protein>
    <submittedName>
        <fullName evidence="3">Uncharacterized protein</fullName>
    </submittedName>
</protein>
<dbReference type="AlphaFoldDB" id="A0A5C6A327"/>
<keyword evidence="2" id="KW-0812">Transmembrane</keyword>
<keyword evidence="2" id="KW-0472">Membrane</keyword>
<feature type="compositionally biased region" description="Polar residues" evidence="1">
    <location>
        <begin position="37"/>
        <end position="48"/>
    </location>
</feature>
<evidence type="ECO:0000256" key="1">
    <source>
        <dbReference type="SAM" id="MobiDB-lite"/>
    </source>
</evidence>
<dbReference type="Proteomes" id="UP000316213">
    <property type="component" value="Unassembled WGS sequence"/>
</dbReference>
<sequence>MTVRSLSCPQCKTSINIPAAMQTARCPACGKVFATSAGGSNPTPSGSHSDALKQANDSQENQAGGKSSDPIMIYASVGGALLLLMIAGVAGVLLFAPTRSPVETESTAEATQPVLREPTEEELASLTIVKIPEDRRRRIYDEMRATAKITTEKPLMLPDGRVRTSVEGMLEDTSEYSIKQLAALHDVSEQDVRDIVTEGDLKNWDPSGRSRAYRNGKRIDGTPSP</sequence>
<accession>A0A5C6A327</accession>
<organism evidence="3 4">
    <name type="scientific">Neorhodopirellula pilleata</name>
    <dbReference type="NCBI Taxonomy" id="2714738"/>
    <lineage>
        <taxon>Bacteria</taxon>
        <taxon>Pseudomonadati</taxon>
        <taxon>Planctomycetota</taxon>
        <taxon>Planctomycetia</taxon>
        <taxon>Pirellulales</taxon>
        <taxon>Pirellulaceae</taxon>
        <taxon>Neorhodopirellula</taxon>
    </lineage>
</organism>
<feature type="transmembrane region" description="Helical" evidence="2">
    <location>
        <begin position="71"/>
        <end position="96"/>
    </location>
</feature>
<evidence type="ECO:0000313" key="3">
    <source>
        <dbReference type="EMBL" id="TWT93591.1"/>
    </source>
</evidence>
<dbReference type="RefSeq" id="WP_146579410.1">
    <property type="nucleotide sequence ID" value="NZ_SJPM01000009.1"/>
</dbReference>
<proteinExistence type="predicted"/>
<dbReference type="EMBL" id="SJPM01000009">
    <property type="protein sequence ID" value="TWT93591.1"/>
    <property type="molecule type" value="Genomic_DNA"/>
</dbReference>
<gene>
    <name evidence="3" type="ORF">Pla100_41090</name>
</gene>
<keyword evidence="4" id="KW-1185">Reference proteome</keyword>
<comment type="caution">
    <text evidence="3">The sequence shown here is derived from an EMBL/GenBank/DDBJ whole genome shotgun (WGS) entry which is preliminary data.</text>
</comment>
<keyword evidence="2" id="KW-1133">Transmembrane helix</keyword>
<evidence type="ECO:0000256" key="2">
    <source>
        <dbReference type="SAM" id="Phobius"/>
    </source>
</evidence>
<evidence type="ECO:0000313" key="4">
    <source>
        <dbReference type="Proteomes" id="UP000316213"/>
    </source>
</evidence>
<reference evidence="3 4" key="1">
    <citation type="submission" date="2019-02" db="EMBL/GenBank/DDBJ databases">
        <title>Deep-cultivation of Planctomycetes and their phenomic and genomic characterization uncovers novel biology.</title>
        <authorList>
            <person name="Wiegand S."/>
            <person name="Jogler M."/>
            <person name="Boedeker C."/>
            <person name="Pinto D."/>
            <person name="Vollmers J."/>
            <person name="Rivas-Marin E."/>
            <person name="Kohn T."/>
            <person name="Peeters S.H."/>
            <person name="Heuer A."/>
            <person name="Rast P."/>
            <person name="Oberbeckmann S."/>
            <person name="Bunk B."/>
            <person name="Jeske O."/>
            <person name="Meyerdierks A."/>
            <person name="Storesund J.E."/>
            <person name="Kallscheuer N."/>
            <person name="Luecker S."/>
            <person name="Lage O.M."/>
            <person name="Pohl T."/>
            <person name="Merkel B.J."/>
            <person name="Hornburger P."/>
            <person name="Mueller R.-W."/>
            <person name="Bruemmer F."/>
            <person name="Labrenz M."/>
            <person name="Spormann A.M."/>
            <person name="Op Den Camp H."/>
            <person name="Overmann J."/>
            <person name="Amann R."/>
            <person name="Jetten M.S.M."/>
            <person name="Mascher T."/>
            <person name="Medema M.H."/>
            <person name="Devos D.P."/>
            <person name="Kaster A.-K."/>
            <person name="Ovreas L."/>
            <person name="Rohde M."/>
            <person name="Galperin M.Y."/>
            <person name="Jogler C."/>
        </authorList>
    </citation>
    <scope>NUCLEOTIDE SEQUENCE [LARGE SCALE GENOMIC DNA]</scope>
    <source>
        <strain evidence="3 4">Pla100</strain>
    </source>
</reference>
<feature type="compositionally biased region" description="Polar residues" evidence="1">
    <location>
        <begin position="55"/>
        <end position="65"/>
    </location>
</feature>
<feature type="region of interest" description="Disordered" evidence="1">
    <location>
        <begin position="199"/>
        <end position="225"/>
    </location>
</feature>
<dbReference type="OrthoDB" id="272134at2"/>
<name>A0A5C6A327_9BACT</name>
<feature type="region of interest" description="Disordered" evidence="1">
    <location>
        <begin position="37"/>
        <end position="68"/>
    </location>
</feature>